<protein>
    <submittedName>
        <fullName evidence="1">Uncharacterized protein</fullName>
    </submittedName>
</protein>
<dbReference type="RefSeq" id="WP_128510795.1">
    <property type="nucleotide sequence ID" value="NZ_QUAC01000248.1"/>
</dbReference>
<keyword evidence="2" id="KW-1185">Reference proteome</keyword>
<accession>A0A371PW13</accession>
<dbReference type="Proteomes" id="UP000262477">
    <property type="component" value="Unassembled WGS sequence"/>
</dbReference>
<organism evidence="1 2">
    <name type="scientific">Streptomyces inhibens</name>
    <dbReference type="NCBI Taxonomy" id="2293571"/>
    <lineage>
        <taxon>Bacteria</taxon>
        <taxon>Bacillati</taxon>
        <taxon>Actinomycetota</taxon>
        <taxon>Actinomycetes</taxon>
        <taxon>Kitasatosporales</taxon>
        <taxon>Streptomycetaceae</taxon>
        <taxon>Streptomyces</taxon>
    </lineage>
</organism>
<dbReference type="AlphaFoldDB" id="A0A371PW13"/>
<gene>
    <name evidence="1" type="ORF">DY245_32755</name>
</gene>
<reference evidence="1 2" key="1">
    <citation type="submission" date="2018-08" db="EMBL/GenBank/DDBJ databases">
        <title>Streptomyces NEAU-D10 sp. nov., a novel Actinomycete isolated from soil.</title>
        <authorList>
            <person name="Jin L."/>
        </authorList>
    </citation>
    <scope>NUCLEOTIDE SEQUENCE [LARGE SCALE GENOMIC DNA]</scope>
    <source>
        <strain evidence="1 2">NEAU-D10</strain>
    </source>
</reference>
<evidence type="ECO:0000313" key="1">
    <source>
        <dbReference type="EMBL" id="REK86421.1"/>
    </source>
</evidence>
<name>A0A371PW13_STRIH</name>
<dbReference type="Pfam" id="PF19859">
    <property type="entry name" value="DUF6333"/>
    <property type="match status" value="1"/>
</dbReference>
<comment type="caution">
    <text evidence="1">The sequence shown here is derived from an EMBL/GenBank/DDBJ whole genome shotgun (WGS) entry which is preliminary data.</text>
</comment>
<dbReference type="OrthoDB" id="3698245at2"/>
<dbReference type="EMBL" id="QUAC01000248">
    <property type="protein sequence ID" value="REK86421.1"/>
    <property type="molecule type" value="Genomic_DNA"/>
</dbReference>
<proteinExistence type="predicted"/>
<sequence length="240" mass="26303">MTDTTFWTCPPDQEVRGHSEDHTLTLLLPPFPTGTVNLPPHDPVRARHFAENLDTVDEILEELPPGSAGHHLALETRADLDIIKVGCWGNLISISDPALAESMGDLPLLGASTTLRERYPDARIVGSAHVDCGEDHTEDIIQLPGGVMLHAEGWPCVEPLDVTGDPQAVVRALGISPETLAEAEIDLDAASDENDWQALGRLALGPCDPWGRPDLQMSVFRVRHTSSATFRMRETWFLNR</sequence>
<evidence type="ECO:0000313" key="2">
    <source>
        <dbReference type="Proteomes" id="UP000262477"/>
    </source>
</evidence>